<protein>
    <recommendedName>
        <fullName evidence="5">Ankyrin repeat-containing protein</fullName>
    </recommendedName>
</protein>
<dbReference type="KEGG" id="dfa:DFA_04149"/>
<sequence>MDLTVNIKCKVCGSEESKSIEEFRLHGINHCIPSVARYFGVTEFDNLHQLLLLDKHNQKQQQKQRQHKDRGIHQLQKEKVLQHDDDDDGMDRLDEEMRYFLQQQQQEQQLEFEEEKVEEEENQKVKKRKRYYQHCNNNDEVKISSINHTHPTTILNTIMFESKPKSLVGRNKYIRITIFKHVKELNKAENIRSICQISDLHALIKKKRRSGKILTWEDIKEYLPPRHLVPFQTRLVIINEYCKMKSSTVETLQLLLEWSPDYDPREQGCYYRVDVGRELVNQGKTKLLKFLFDRYPGLEEVLHEREYDEMGSQFDQELIEYYIQQQRDEEMDHQLSYYPQQQQIQLEEEIRIFKQQFEERQREEEEEEKGDKNQQKEENQKNILKKKKIDHQHCNNNNNDDDKISSITINHPTTQTTPTTLTTIESKLKSLVGNNMVTRVLIFKHVKELNSKEKLRSKSLIADLLELLLQQRFRLIPKDSLTWDVIKEYLPPPRHIPFQTRLDIVDKCCTLENATVETLQHLLEWSPDYDPRKQKDFKHQHLLYDLACLGNTKLLKFIVDRYPGLEKTLGVSACANKQSAIDFASEQGDLEMVELLLTLKDEPTHAIELAQSNGHIEIVQLLELYQTIDRYCSSD</sequence>
<feature type="region of interest" description="Disordered" evidence="2">
    <location>
        <begin position="58"/>
        <end position="88"/>
    </location>
</feature>
<keyword evidence="4" id="KW-1185">Reference proteome</keyword>
<gene>
    <name evidence="3" type="ORF">DFA_04149</name>
</gene>
<dbReference type="Proteomes" id="UP000007797">
    <property type="component" value="Unassembled WGS sequence"/>
</dbReference>
<dbReference type="EMBL" id="GL883018">
    <property type="protein sequence ID" value="EGG18654.1"/>
    <property type="molecule type" value="Genomic_DNA"/>
</dbReference>
<keyword evidence="1" id="KW-0175">Coiled coil</keyword>
<dbReference type="RefSeq" id="XP_004366558.1">
    <property type="nucleotide sequence ID" value="XM_004366501.1"/>
</dbReference>
<evidence type="ECO:0008006" key="5">
    <source>
        <dbReference type="Google" id="ProtNLM"/>
    </source>
</evidence>
<dbReference type="InterPro" id="IPR036770">
    <property type="entry name" value="Ankyrin_rpt-contain_sf"/>
</dbReference>
<evidence type="ECO:0000313" key="3">
    <source>
        <dbReference type="EMBL" id="EGG18654.1"/>
    </source>
</evidence>
<evidence type="ECO:0000256" key="2">
    <source>
        <dbReference type="SAM" id="MobiDB-lite"/>
    </source>
</evidence>
<proteinExistence type="predicted"/>
<evidence type="ECO:0000313" key="4">
    <source>
        <dbReference type="Proteomes" id="UP000007797"/>
    </source>
</evidence>
<reference evidence="4" key="1">
    <citation type="journal article" date="2011" name="Genome Res.">
        <title>Phylogeny-wide analysis of social amoeba genomes highlights ancient origins for complex intercellular communication.</title>
        <authorList>
            <person name="Heidel A.J."/>
            <person name="Lawal H.M."/>
            <person name="Felder M."/>
            <person name="Schilde C."/>
            <person name="Helps N.R."/>
            <person name="Tunggal B."/>
            <person name="Rivero F."/>
            <person name="John U."/>
            <person name="Schleicher M."/>
            <person name="Eichinger L."/>
            <person name="Platzer M."/>
            <person name="Noegel A.A."/>
            <person name="Schaap P."/>
            <person name="Gloeckner G."/>
        </authorList>
    </citation>
    <scope>NUCLEOTIDE SEQUENCE [LARGE SCALE GENOMIC DNA]</scope>
    <source>
        <strain evidence="4">SH3</strain>
    </source>
</reference>
<evidence type="ECO:0000256" key="1">
    <source>
        <dbReference type="SAM" id="Coils"/>
    </source>
</evidence>
<feature type="coiled-coil region" evidence="1">
    <location>
        <begin position="102"/>
        <end position="130"/>
    </location>
</feature>
<organism evidence="3 4">
    <name type="scientific">Cavenderia fasciculata</name>
    <name type="common">Slime mold</name>
    <name type="synonym">Dictyostelium fasciculatum</name>
    <dbReference type="NCBI Taxonomy" id="261658"/>
    <lineage>
        <taxon>Eukaryota</taxon>
        <taxon>Amoebozoa</taxon>
        <taxon>Evosea</taxon>
        <taxon>Eumycetozoa</taxon>
        <taxon>Dictyostelia</taxon>
        <taxon>Acytosteliales</taxon>
        <taxon>Cavenderiaceae</taxon>
        <taxon>Cavenderia</taxon>
    </lineage>
</organism>
<feature type="region of interest" description="Disordered" evidence="2">
    <location>
        <begin position="361"/>
        <end position="412"/>
    </location>
</feature>
<name>F4Q1F3_CACFS</name>
<dbReference type="AlphaFoldDB" id="F4Q1F3"/>
<feature type="compositionally biased region" description="Basic and acidic residues" evidence="2">
    <location>
        <begin position="69"/>
        <end position="83"/>
    </location>
</feature>
<dbReference type="GeneID" id="14870303"/>
<dbReference type="Gene3D" id="1.25.40.20">
    <property type="entry name" value="Ankyrin repeat-containing domain"/>
    <property type="match status" value="1"/>
</dbReference>
<feature type="compositionally biased region" description="Basic and acidic residues" evidence="2">
    <location>
        <begin position="361"/>
        <end position="380"/>
    </location>
</feature>
<dbReference type="SUPFAM" id="SSF48403">
    <property type="entry name" value="Ankyrin repeat"/>
    <property type="match status" value="1"/>
</dbReference>
<accession>F4Q1F3</accession>